<proteinExistence type="predicted"/>
<protein>
    <submittedName>
        <fullName evidence="1">Uncharacterized protein</fullName>
    </submittedName>
</protein>
<gene>
    <name evidence="1" type="ORF">NCTC10126_00906</name>
</gene>
<evidence type="ECO:0000313" key="2">
    <source>
        <dbReference type="Proteomes" id="UP000280036"/>
    </source>
</evidence>
<dbReference type="EMBL" id="UZVY01000001">
    <property type="protein sequence ID" value="VDR42383.1"/>
    <property type="molecule type" value="Genomic_DNA"/>
</dbReference>
<dbReference type="AlphaFoldDB" id="A0A3P8MFC9"/>
<dbReference type="Proteomes" id="UP000280036">
    <property type="component" value="Unassembled WGS sequence"/>
</dbReference>
<evidence type="ECO:0000313" key="1">
    <source>
        <dbReference type="EMBL" id="VDR42383.1"/>
    </source>
</evidence>
<reference evidence="1 2" key="1">
    <citation type="submission" date="2018-12" db="EMBL/GenBank/DDBJ databases">
        <authorList>
            <consortium name="Pathogen Informatics"/>
        </authorList>
    </citation>
    <scope>NUCLEOTIDE SEQUENCE [LARGE SCALE GENOMIC DNA]</scope>
    <source>
        <strain evidence="1 2">NCTC10126</strain>
    </source>
</reference>
<accession>A0A3P8MFC9</accession>
<name>A0A3P8MFC9_9BACT</name>
<organism evidence="1 2">
    <name type="scientific">Mycoplasmopsis caviae</name>
    <dbReference type="NCBI Taxonomy" id="55603"/>
    <lineage>
        <taxon>Bacteria</taxon>
        <taxon>Bacillati</taxon>
        <taxon>Mycoplasmatota</taxon>
        <taxon>Mycoplasmoidales</taxon>
        <taxon>Metamycoplasmataceae</taxon>
        <taxon>Mycoplasmopsis</taxon>
    </lineage>
</organism>
<sequence>MVKKIAKLLCVLAIIFTTLKIGQNRRKLSTKIFNEYNLYIKERNITDNEYSKYEHDEIRYIKETTGKLIVHQNKLIEDEINNVYSELDKNELNWINVINFQDINKFTKLEENLIHFIKNFYDILVNKFSLNKMYNIKTMRFFRKDDVINSEIVNVLSYKKPLTINKTLAIQEAKNVKDSNSFGHKPGFNTEDLYRKWGLSEAIFGLQLEDSFNNEMNSEYLNNGTPLSAEYDEFIWQNESRWIYTPTNIQSISNEIGNNIDEAIAKIKDVKSLYILDAIFNSLNYEYNLSNKIINLLIAKNKIYSKSDYDEILSKFVRSLAKLSYSLILMILPIVNIDFPIHDAKKDSFFQIANEKNINVYGAYYIFMHEISKTLNKDPDDVYRYLNHGTDNSNILYIKAMSSDIIKNINTDESYGVNLFFNYLRNEFNLGVNLITTAVLTSSSSLISYLNNIGKIANRFLSWTALYNKLSFIDEFNTKFEVNYYSWYRYNKLFHYTAYNSNKKGSPDNTKFITNEYYKNEFFRNISSYTPVSE</sequence>